<comment type="caution">
    <text evidence="8">The sequence shown here is derived from an EMBL/GenBank/DDBJ whole genome shotgun (WGS) entry which is preliminary data.</text>
</comment>
<dbReference type="NCBIfam" id="TIGR01221">
    <property type="entry name" value="rmlC"/>
    <property type="match status" value="1"/>
</dbReference>
<comment type="similarity">
    <text evidence="7">Belongs to the dTDP-4-dehydrorhamnose 3,5-epimerase family.</text>
</comment>
<evidence type="ECO:0000313" key="8">
    <source>
        <dbReference type="EMBL" id="HIR62965.1"/>
    </source>
</evidence>
<dbReference type="InterPro" id="IPR014710">
    <property type="entry name" value="RmlC-like_jellyroll"/>
</dbReference>
<dbReference type="EMBL" id="DVHI01000070">
    <property type="protein sequence ID" value="HIR62965.1"/>
    <property type="molecule type" value="Genomic_DNA"/>
</dbReference>
<proteinExistence type="inferred from homology"/>
<sequence length="183" mass="20693">MNIVKTDIEGLFVLEPKVFGDSRGYFMEVFSERDFRAATGLDVHFVQDNESMSSRGVLRGMHFQKSPHAQSKLVRVVRGAVQDVALDLRAGSPTFGKYFSVVLSGENKRMFYLSEGFAHGFLTLEDDTVFQYKCGEFYEPSSEGSVRWDDPAVGVEWMNPGCPLILSDKDRKAPLLSEQPYRF</sequence>
<comment type="subunit">
    <text evidence="7">Homodimer.</text>
</comment>
<name>A0A9D1J6S9_9BACT</name>
<dbReference type="GO" id="GO:0005829">
    <property type="term" value="C:cytosol"/>
    <property type="evidence" value="ECO:0007669"/>
    <property type="project" value="TreeGrafter"/>
</dbReference>
<dbReference type="CDD" id="cd00438">
    <property type="entry name" value="cupin_RmlC"/>
    <property type="match status" value="1"/>
</dbReference>
<dbReference type="SUPFAM" id="SSF51182">
    <property type="entry name" value="RmlC-like cupins"/>
    <property type="match status" value="1"/>
</dbReference>
<feature type="site" description="Participates in a stacking interaction with the thymidine ring of dTDP-4-oxo-6-deoxyglucose" evidence="6">
    <location>
        <position position="138"/>
    </location>
</feature>
<feature type="active site" description="Proton acceptor" evidence="5">
    <location>
        <position position="62"/>
    </location>
</feature>
<organism evidence="8 9">
    <name type="scientific">Candidatus Coprenecus avistercoris</name>
    <dbReference type="NCBI Taxonomy" id="2840730"/>
    <lineage>
        <taxon>Bacteria</taxon>
        <taxon>Pseudomonadati</taxon>
        <taxon>Bacteroidota</taxon>
        <taxon>Bacteroidia</taxon>
        <taxon>Bacteroidales</taxon>
        <taxon>Rikenellaceae</taxon>
        <taxon>Rikenellaceae incertae sedis</taxon>
        <taxon>Candidatus Coprenecus</taxon>
    </lineage>
</organism>
<evidence type="ECO:0000256" key="7">
    <source>
        <dbReference type="RuleBase" id="RU364069"/>
    </source>
</evidence>
<evidence type="ECO:0000256" key="2">
    <source>
        <dbReference type="ARBA" id="ARBA00001997"/>
    </source>
</evidence>
<keyword evidence="7 8" id="KW-0413">Isomerase</keyword>
<feature type="active site" description="Proton donor" evidence="5">
    <location>
        <position position="132"/>
    </location>
</feature>
<dbReference type="AlphaFoldDB" id="A0A9D1J6S9"/>
<dbReference type="InterPro" id="IPR000888">
    <property type="entry name" value="RmlC-like"/>
</dbReference>
<dbReference type="Gene3D" id="2.60.120.10">
    <property type="entry name" value="Jelly Rolls"/>
    <property type="match status" value="1"/>
</dbReference>
<dbReference type="PANTHER" id="PTHR21047:SF2">
    <property type="entry name" value="THYMIDINE DIPHOSPHO-4-KETO-RHAMNOSE 3,5-EPIMERASE"/>
    <property type="match status" value="1"/>
</dbReference>
<evidence type="ECO:0000256" key="6">
    <source>
        <dbReference type="PIRSR" id="PIRSR600888-3"/>
    </source>
</evidence>
<dbReference type="InterPro" id="IPR011051">
    <property type="entry name" value="RmlC_Cupin_sf"/>
</dbReference>
<protein>
    <recommendedName>
        <fullName evidence="4 7">dTDP-4-dehydrorhamnose 3,5-epimerase</fullName>
        <ecNumber evidence="3 7">5.1.3.13</ecNumber>
    </recommendedName>
    <alternativeName>
        <fullName evidence="7">Thymidine diphospho-4-keto-rhamnose 3,5-epimerase</fullName>
    </alternativeName>
</protein>
<dbReference type="Pfam" id="PF00908">
    <property type="entry name" value="dTDP_sugar_isom"/>
    <property type="match status" value="1"/>
</dbReference>
<evidence type="ECO:0000256" key="5">
    <source>
        <dbReference type="PIRSR" id="PIRSR600888-1"/>
    </source>
</evidence>
<dbReference type="Proteomes" id="UP000886744">
    <property type="component" value="Unassembled WGS sequence"/>
</dbReference>
<gene>
    <name evidence="8" type="primary">rfbC</name>
    <name evidence="8" type="ORF">IAC94_05530</name>
</gene>
<reference evidence="8" key="2">
    <citation type="journal article" date="2021" name="PeerJ">
        <title>Extensive microbial diversity within the chicken gut microbiome revealed by metagenomics and culture.</title>
        <authorList>
            <person name="Gilroy R."/>
            <person name="Ravi A."/>
            <person name="Getino M."/>
            <person name="Pursley I."/>
            <person name="Horton D.L."/>
            <person name="Alikhan N.F."/>
            <person name="Baker D."/>
            <person name="Gharbi K."/>
            <person name="Hall N."/>
            <person name="Watson M."/>
            <person name="Adriaenssens E.M."/>
            <person name="Foster-Nyarko E."/>
            <person name="Jarju S."/>
            <person name="Secka A."/>
            <person name="Antonio M."/>
            <person name="Oren A."/>
            <person name="Chaudhuri R.R."/>
            <person name="La Ragione R."/>
            <person name="Hildebrand F."/>
            <person name="Pallen M.J."/>
        </authorList>
    </citation>
    <scope>NUCLEOTIDE SEQUENCE</scope>
    <source>
        <strain evidence="8">ChiHjej13B12-12457</strain>
    </source>
</reference>
<dbReference type="PANTHER" id="PTHR21047">
    <property type="entry name" value="DTDP-6-DEOXY-D-GLUCOSE-3,5 EPIMERASE"/>
    <property type="match status" value="1"/>
</dbReference>
<comment type="pathway">
    <text evidence="7">Carbohydrate biosynthesis; dTDP-L-rhamnose biosynthesis.</text>
</comment>
<reference evidence="8" key="1">
    <citation type="submission" date="2020-10" db="EMBL/GenBank/DDBJ databases">
        <authorList>
            <person name="Gilroy R."/>
        </authorList>
    </citation>
    <scope>NUCLEOTIDE SEQUENCE</scope>
    <source>
        <strain evidence="8">ChiHjej13B12-12457</strain>
    </source>
</reference>
<evidence type="ECO:0000256" key="3">
    <source>
        <dbReference type="ARBA" id="ARBA00012098"/>
    </source>
</evidence>
<evidence type="ECO:0000313" key="9">
    <source>
        <dbReference type="Proteomes" id="UP000886744"/>
    </source>
</evidence>
<dbReference type="GO" id="GO:0019305">
    <property type="term" value="P:dTDP-rhamnose biosynthetic process"/>
    <property type="evidence" value="ECO:0007669"/>
    <property type="project" value="UniProtKB-UniRule"/>
</dbReference>
<evidence type="ECO:0000256" key="1">
    <source>
        <dbReference type="ARBA" id="ARBA00001298"/>
    </source>
</evidence>
<dbReference type="GO" id="GO:0008830">
    <property type="term" value="F:dTDP-4-dehydrorhamnose 3,5-epimerase activity"/>
    <property type="evidence" value="ECO:0007669"/>
    <property type="project" value="UniProtKB-UniRule"/>
</dbReference>
<dbReference type="GO" id="GO:0000271">
    <property type="term" value="P:polysaccharide biosynthetic process"/>
    <property type="evidence" value="ECO:0007669"/>
    <property type="project" value="TreeGrafter"/>
</dbReference>
<evidence type="ECO:0000256" key="4">
    <source>
        <dbReference type="ARBA" id="ARBA00019595"/>
    </source>
</evidence>
<accession>A0A9D1J6S9</accession>
<dbReference type="EC" id="5.1.3.13" evidence="3 7"/>
<comment type="catalytic activity">
    <reaction evidence="1 7">
        <text>dTDP-4-dehydro-6-deoxy-alpha-D-glucose = dTDP-4-dehydro-beta-L-rhamnose</text>
        <dbReference type="Rhea" id="RHEA:16969"/>
        <dbReference type="ChEBI" id="CHEBI:57649"/>
        <dbReference type="ChEBI" id="CHEBI:62830"/>
        <dbReference type="EC" id="5.1.3.13"/>
    </reaction>
</comment>
<comment type="function">
    <text evidence="2 7">Catalyzes the epimerization of the C3' and C5'positions of dTDP-6-deoxy-D-xylo-4-hexulose, forming dTDP-6-deoxy-L-lyxo-4-hexulose.</text>
</comment>